<dbReference type="AlphaFoldDB" id="A0A9P7DTD8"/>
<protein>
    <submittedName>
        <fullName evidence="1">Uncharacterized protein</fullName>
    </submittedName>
</protein>
<dbReference type="GeneID" id="64605137"/>
<gene>
    <name evidence="1" type="ORF">HD556DRAFT_709455</name>
</gene>
<evidence type="ECO:0000313" key="2">
    <source>
        <dbReference type="Proteomes" id="UP000719766"/>
    </source>
</evidence>
<dbReference type="Proteomes" id="UP000719766">
    <property type="component" value="Unassembled WGS sequence"/>
</dbReference>
<reference evidence="1" key="1">
    <citation type="journal article" date="2020" name="New Phytol.">
        <title>Comparative genomics reveals dynamic genome evolution in host specialist ectomycorrhizal fungi.</title>
        <authorList>
            <person name="Lofgren L.A."/>
            <person name="Nguyen N.H."/>
            <person name="Vilgalys R."/>
            <person name="Ruytinx J."/>
            <person name="Liao H.L."/>
            <person name="Branco S."/>
            <person name="Kuo A."/>
            <person name="LaButti K."/>
            <person name="Lipzen A."/>
            <person name="Andreopoulos W."/>
            <person name="Pangilinan J."/>
            <person name="Riley R."/>
            <person name="Hundley H."/>
            <person name="Na H."/>
            <person name="Barry K."/>
            <person name="Grigoriev I.V."/>
            <person name="Stajich J.E."/>
            <person name="Kennedy P.G."/>
        </authorList>
    </citation>
    <scope>NUCLEOTIDE SEQUENCE</scope>
    <source>
        <strain evidence="1">S12</strain>
    </source>
</reference>
<keyword evidence="2" id="KW-1185">Reference proteome</keyword>
<accession>A0A9P7DTD8</accession>
<organism evidence="1 2">
    <name type="scientific">Suillus plorans</name>
    <dbReference type="NCBI Taxonomy" id="116603"/>
    <lineage>
        <taxon>Eukaryota</taxon>
        <taxon>Fungi</taxon>
        <taxon>Dikarya</taxon>
        <taxon>Basidiomycota</taxon>
        <taxon>Agaricomycotina</taxon>
        <taxon>Agaricomycetes</taxon>
        <taxon>Agaricomycetidae</taxon>
        <taxon>Boletales</taxon>
        <taxon>Suillineae</taxon>
        <taxon>Suillaceae</taxon>
        <taxon>Suillus</taxon>
    </lineage>
</organism>
<dbReference type="RefSeq" id="XP_041165637.1">
    <property type="nucleotide sequence ID" value="XM_041311373.1"/>
</dbReference>
<comment type="caution">
    <text evidence="1">The sequence shown here is derived from an EMBL/GenBank/DDBJ whole genome shotgun (WGS) entry which is preliminary data.</text>
</comment>
<dbReference type="EMBL" id="JABBWE010000005">
    <property type="protein sequence ID" value="KAG1802740.1"/>
    <property type="molecule type" value="Genomic_DNA"/>
</dbReference>
<sequence>MICKLTWQGGSSTTLTVHLTCCMYAAVANSPSASPWRHPSADWSGSGTPDYSSTTYRNRDSYIPISNYNQHNTQTCPITTSVGPYGSQRWLSVTESLTYFEKRNTFKLLTRTRVHDRETIHGLLYIISSHRCWQVPCS</sequence>
<evidence type="ECO:0000313" key="1">
    <source>
        <dbReference type="EMBL" id="KAG1802740.1"/>
    </source>
</evidence>
<name>A0A9P7DTD8_9AGAM</name>
<proteinExistence type="predicted"/>